<reference evidence="15 16" key="1">
    <citation type="submission" date="2019-04" db="EMBL/GenBank/DDBJ databases">
        <title>Alteromonas portus sp. nov., an alginate lyase-excreting marine bacterium.</title>
        <authorList>
            <person name="Huang H."/>
            <person name="Mo K."/>
            <person name="Bao S."/>
        </authorList>
    </citation>
    <scope>NUCLEOTIDE SEQUENCE [LARGE SCALE GENOMIC DNA]</scope>
    <source>
        <strain evidence="15 16">HB161718</strain>
    </source>
</reference>
<keyword evidence="3 11" id="KW-1134">Transmembrane beta strand</keyword>
<dbReference type="InterPro" id="IPR036942">
    <property type="entry name" value="Beta-barrel_TonB_sf"/>
</dbReference>
<dbReference type="EMBL" id="SWCO01000008">
    <property type="protein sequence ID" value="TKB02237.1"/>
    <property type="molecule type" value="Genomic_DNA"/>
</dbReference>
<organism evidence="15 16">
    <name type="scientific">Alteromonas portus</name>
    <dbReference type="NCBI Taxonomy" id="2565549"/>
    <lineage>
        <taxon>Bacteria</taxon>
        <taxon>Pseudomonadati</taxon>
        <taxon>Pseudomonadota</taxon>
        <taxon>Gammaproteobacteria</taxon>
        <taxon>Alteromonadales</taxon>
        <taxon>Alteromonadaceae</taxon>
        <taxon>Alteromonas/Salinimonas group</taxon>
        <taxon>Alteromonas</taxon>
    </lineage>
</organism>
<evidence type="ECO:0000256" key="2">
    <source>
        <dbReference type="ARBA" id="ARBA00022448"/>
    </source>
</evidence>
<evidence type="ECO:0000256" key="9">
    <source>
        <dbReference type="ARBA" id="ARBA00023136"/>
    </source>
</evidence>
<dbReference type="InterPro" id="IPR000531">
    <property type="entry name" value="Beta-barrel_TonB"/>
</dbReference>
<keyword evidence="6" id="KW-0408">Iron</keyword>
<evidence type="ECO:0000313" key="15">
    <source>
        <dbReference type="EMBL" id="TKB02237.1"/>
    </source>
</evidence>
<keyword evidence="7" id="KW-0406">Ion transport</keyword>
<dbReference type="SUPFAM" id="SSF56935">
    <property type="entry name" value="Porins"/>
    <property type="match status" value="1"/>
</dbReference>
<dbReference type="GO" id="GO:0006826">
    <property type="term" value="P:iron ion transport"/>
    <property type="evidence" value="ECO:0007669"/>
    <property type="project" value="UniProtKB-KW"/>
</dbReference>
<sequence length="880" mass="96012">MKSLTHVLPCTHPCTVVATSTSKNAKTPYFFSTPFIASIVSSSFVLAPHTYANEDAELTQHNKKALEHIVVQAQKTSQNLQDVPVAVTALSGQDLVGTVSRDVFDLQNYVPAFGAFQNQSVTNSGFSIRGIGTSSQNFGFESSVGLYVDGVYRARQNALINDLVDIESIEVLRGPQGTLFGKNTAAGAMTLTTVAPSHDERDGFAEAIIGNDNLVRLSAGSSFSLIDDILAMRVSGFSSHSDGFITDERSGQTLNNRNRSAIKAQLLYTPTDEISVRLIADYGELDERCCGALTFQNNIQANDIAGKFGTDALLLQPPFNATIYGRDNFYDYRTSLSQTPLSKMKDKGLSVQVDAALNKAWDFVSISAYRAFDSLDTVDTDFSDADLLTATNDARQQSFSQEIRLHYTSEDVRGLLGVYYYSQNLNLTFDTTTQDDFSAFFNAAASDLLPLANAINELSVVTSGFIAPAAAPAPSGTAFEHSANQEQDSIALFSQLDWLLNSDFTLTTGIRYTREEKSIIGTYDEQGPGIDGLSQNPAQWPDAGRAIVGLQNIAAALAAGQAPTAESLNAIAPFQQAGWGYFFLGSAAVMPRPDLNEELDDSQLTGTVKLAYHPNDNTLTYASFATGYKAGGTNTDRILPSLSPLFDAEKSRSAEIGIKHDFEEYGVRVNAAAHYTQISDFQATTFTGTGFNLQNAGDIIVKGVELEATWLMTESTELHAVASRTLANFDEFKRGTCWVAYTWHTGIDDPGRVEPNDPFCSRDGDRVGFEPQNSLSLMLNHYFEAGNYPASASIDYQYTGDVFLDDANDPYKYADDFSLFNVRVSFTIPQWDSEIIAWSRNVFDEEYVARSGFDVPVQTGKIMAYPGAPRSFGVTFRKSF</sequence>
<evidence type="ECO:0000256" key="10">
    <source>
        <dbReference type="ARBA" id="ARBA00023237"/>
    </source>
</evidence>
<keyword evidence="10 11" id="KW-0998">Cell outer membrane</keyword>
<dbReference type="AlphaFoldDB" id="A0A4U0ZCD6"/>
<evidence type="ECO:0000256" key="12">
    <source>
        <dbReference type="RuleBase" id="RU003357"/>
    </source>
</evidence>
<evidence type="ECO:0000256" key="8">
    <source>
        <dbReference type="ARBA" id="ARBA00023077"/>
    </source>
</evidence>
<dbReference type="PANTHER" id="PTHR32552:SF81">
    <property type="entry name" value="TONB-DEPENDENT OUTER MEMBRANE RECEPTOR"/>
    <property type="match status" value="1"/>
</dbReference>
<dbReference type="InterPro" id="IPR012910">
    <property type="entry name" value="Plug_dom"/>
</dbReference>
<keyword evidence="9 11" id="KW-0472">Membrane</keyword>
<comment type="similarity">
    <text evidence="11 12">Belongs to the TonB-dependent receptor family.</text>
</comment>
<evidence type="ECO:0000256" key="4">
    <source>
        <dbReference type="ARBA" id="ARBA00022496"/>
    </source>
</evidence>
<dbReference type="PROSITE" id="PS52016">
    <property type="entry name" value="TONB_DEPENDENT_REC_3"/>
    <property type="match status" value="1"/>
</dbReference>
<dbReference type="Gene3D" id="2.40.170.20">
    <property type="entry name" value="TonB-dependent receptor, beta-barrel domain"/>
    <property type="match status" value="3"/>
</dbReference>
<evidence type="ECO:0000256" key="5">
    <source>
        <dbReference type="ARBA" id="ARBA00022692"/>
    </source>
</evidence>
<accession>A0A4U0ZCD6</accession>
<proteinExistence type="inferred from homology"/>
<gene>
    <name evidence="15" type="ORF">E5672_14090</name>
</gene>
<dbReference type="InterPro" id="IPR039426">
    <property type="entry name" value="TonB-dep_rcpt-like"/>
</dbReference>
<dbReference type="OrthoDB" id="127311at2"/>
<dbReference type="PANTHER" id="PTHR32552">
    <property type="entry name" value="FERRICHROME IRON RECEPTOR-RELATED"/>
    <property type="match status" value="1"/>
</dbReference>
<evidence type="ECO:0000259" key="13">
    <source>
        <dbReference type="Pfam" id="PF00593"/>
    </source>
</evidence>
<dbReference type="Proteomes" id="UP000305471">
    <property type="component" value="Unassembled WGS sequence"/>
</dbReference>
<dbReference type="Pfam" id="PF07715">
    <property type="entry name" value="Plug"/>
    <property type="match status" value="1"/>
</dbReference>
<feature type="domain" description="TonB-dependent receptor-like beta-barrel" evidence="13">
    <location>
        <begin position="310"/>
        <end position="830"/>
    </location>
</feature>
<dbReference type="Pfam" id="PF00593">
    <property type="entry name" value="TonB_dep_Rec_b-barrel"/>
    <property type="match status" value="1"/>
</dbReference>
<dbReference type="GO" id="GO:0009279">
    <property type="term" value="C:cell outer membrane"/>
    <property type="evidence" value="ECO:0007669"/>
    <property type="project" value="UniProtKB-SubCell"/>
</dbReference>
<evidence type="ECO:0000259" key="14">
    <source>
        <dbReference type="Pfam" id="PF07715"/>
    </source>
</evidence>
<evidence type="ECO:0000256" key="11">
    <source>
        <dbReference type="PROSITE-ProRule" id="PRU01360"/>
    </source>
</evidence>
<evidence type="ECO:0000313" key="16">
    <source>
        <dbReference type="Proteomes" id="UP000305471"/>
    </source>
</evidence>
<protein>
    <submittedName>
        <fullName evidence="15">TonB-dependent receptor</fullName>
    </submittedName>
</protein>
<evidence type="ECO:0000256" key="7">
    <source>
        <dbReference type="ARBA" id="ARBA00023065"/>
    </source>
</evidence>
<keyword evidence="15" id="KW-0675">Receptor</keyword>
<keyword evidence="4" id="KW-0410">Iron transport</keyword>
<keyword evidence="16" id="KW-1185">Reference proteome</keyword>
<comment type="subcellular location">
    <subcellularLocation>
        <location evidence="1 11">Cell outer membrane</location>
        <topology evidence="1 11">Multi-pass membrane protein</topology>
    </subcellularLocation>
</comment>
<evidence type="ECO:0000256" key="3">
    <source>
        <dbReference type="ARBA" id="ARBA00022452"/>
    </source>
</evidence>
<comment type="caution">
    <text evidence="15">The sequence shown here is derived from an EMBL/GenBank/DDBJ whole genome shotgun (WGS) entry which is preliminary data.</text>
</comment>
<keyword evidence="8 12" id="KW-0798">TonB box</keyword>
<evidence type="ECO:0000256" key="6">
    <source>
        <dbReference type="ARBA" id="ARBA00023004"/>
    </source>
</evidence>
<evidence type="ECO:0000256" key="1">
    <source>
        <dbReference type="ARBA" id="ARBA00004571"/>
    </source>
</evidence>
<dbReference type="RefSeq" id="WP_136782774.1">
    <property type="nucleotide sequence ID" value="NZ_SWCO01000008.1"/>
</dbReference>
<keyword evidence="5 11" id="KW-0812">Transmembrane</keyword>
<feature type="domain" description="TonB-dependent receptor plug" evidence="14">
    <location>
        <begin position="80"/>
        <end position="188"/>
    </location>
</feature>
<keyword evidence="2 11" id="KW-0813">Transport</keyword>
<name>A0A4U0ZCD6_9ALTE</name>